<name>A0A9W6X1T5_9STRA</name>
<keyword evidence="2" id="KW-1185">Reference proteome</keyword>
<comment type="caution">
    <text evidence="1">The sequence shown here is derived from an EMBL/GenBank/DDBJ whole genome shotgun (WGS) entry which is preliminary data.</text>
</comment>
<reference evidence="1" key="1">
    <citation type="submission" date="2023-04" db="EMBL/GenBank/DDBJ databases">
        <title>Phytophthora lilii NBRC 32176.</title>
        <authorList>
            <person name="Ichikawa N."/>
            <person name="Sato H."/>
            <person name="Tonouchi N."/>
        </authorList>
    </citation>
    <scope>NUCLEOTIDE SEQUENCE</scope>
    <source>
        <strain evidence="1">NBRC 32176</strain>
    </source>
</reference>
<protein>
    <submittedName>
        <fullName evidence="1">Unnamed protein product</fullName>
    </submittedName>
</protein>
<organism evidence="1 2">
    <name type="scientific">Phytophthora lilii</name>
    <dbReference type="NCBI Taxonomy" id="2077276"/>
    <lineage>
        <taxon>Eukaryota</taxon>
        <taxon>Sar</taxon>
        <taxon>Stramenopiles</taxon>
        <taxon>Oomycota</taxon>
        <taxon>Peronosporomycetes</taxon>
        <taxon>Peronosporales</taxon>
        <taxon>Peronosporaceae</taxon>
        <taxon>Phytophthora</taxon>
    </lineage>
</organism>
<accession>A0A9W6X1T5</accession>
<evidence type="ECO:0000313" key="2">
    <source>
        <dbReference type="Proteomes" id="UP001165083"/>
    </source>
</evidence>
<gene>
    <name evidence="1" type="ORF">Plil01_001101200</name>
</gene>
<dbReference type="AlphaFoldDB" id="A0A9W6X1T5"/>
<evidence type="ECO:0000313" key="1">
    <source>
        <dbReference type="EMBL" id="GMF26486.1"/>
    </source>
</evidence>
<sequence length="286" mass="33140">MRRPLRCNGRDAIISAQRLKRDRVAAMDWSKLEKDTVQCTITLSCVQVAVEVRVLTLPRLRSAQAHEPDVLTEPIFAKGSGAVQDWCPGLMSLKKEVITMERLYKFIKNNIAYIRQSNRVRRFVYLLCKNDRLDDKAYFKAIINQADGGIHLDHYLMSIDLERFHPQIGAPMTKEKSDMQKSAIEKPIQWLIECVTNSTINNIFQKSQIEKTPDTLEFVPIDDMLSKFTQWMIEESRDASSYTRDRFSKTMGRILGANCKKQVNRVRQRGYDLSVNSLRETIIKYT</sequence>
<proteinExistence type="predicted"/>
<dbReference type="Proteomes" id="UP001165083">
    <property type="component" value="Unassembled WGS sequence"/>
</dbReference>
<dbReference type="EMBL" id="BSXW01000607">
    <property type="protein sequence ID" value="GMF26486.1"/>
    <property type="molecule type" value="Genomic_DNA"/>
</dbReference>